<dbReference type="VEuPathDB" id="FungiDB:H257_14355"/>
<dbReference type="FunFam" id="3.40.50.1460:FF:000021">
    <property type="entry name" value="GPI-anchor transamidase"/>
    <property type="match status" value="1"/>
</dbReference>
<gene>
    <name evidence="7" type="ORF">DYB35_007846</name>
</gene>
<dbReference type="GO" id="GO:0006508">
    <property type="term" value="P:proteolysis"/>
    <property type="evidence" value="ECO:0007669"/>
    <property type="project" value="InterPro"/>
</dbReference>
<dbReference type="GO" id="GO:0006506">
    <property type="term" value="P:GPI anchor biosynthetic process"/>
    <property type="evidence" value="ECO:0007669"/>
    <property type="project" value="UniProtKB-UniPathway"/>
</dbReference>
<evidence type="ECO:0000313" key="8">
    <source>
        <dbReference type="Proteomes" id="UP000285712"/>
    </source>
</evidence>
<evidence type="ECO:0000256" key="3">
    <source>
        <dbReference type="ARBA" id="ARBA00022502"/>
    </source>
</evidence>
<evidence type="ECO:0000256" key="1">
    <source>
        <dbReference type="ARBA" id="ARBA00004687"/>
    </source>
</evidence>
<dbReference type="InterPro" id="IPR001096">
    <property type="entry name" value="Peptidase_C13"/>
</dbReference>
<evidence type="ECO:0000256" key="2">
    <source>
        <dbReference type="ARBA" id="ARBA00009941"/>
    </source>
</evidence>
<evidence type="ECO:0000313" key="7">
    <source>
        <dbReference type="EMBL" id="RHZ00403.1"/>
    </source>
</evidence>
<dbReference type="VEuPathDB" id="FungiDB:H257_15652"/>
<feature type="region of interest" description="Disordered" evidence="5">
    <location>
        <begin position="135"/>
        <end position="194"/>
    </location>
</feature>
<dbReference type="InterPro" id="IPR024752">
    <property type="entry name" value="Myb/SANT-like_dom"/>
</dbReference>
<dbReference type="AlphaFoldDB" id="A0A418DUV1"/>
<keyword evidence="4" id="KW-0732">Signal</keyword>
<comment type="pathway">
    <text evidence="1">Glycolipid biosynthesis; glycosylphosphatidylinositol-anchor biosynthesis.</text>
</comment>
<dbReference type="Pfam" id="PF01650">
    <property type="entry name" value="Peptidase_C13"/>
    <property type="match status" value="1"/>
</dbReference>
<dbReference type="InterPro" id="IPR028361">
    <property type="entry name" value="GPI_transamidase"/>
</dbReference>
<organism evidence="7 8">
    <name type="scientific">Aphanomyces astaci</name>
    <name type="common">Crayfish plague agent</name>
    <dbReference type="NCBI Taxonomy" id="112090"/>
    <lineage>
        <taxon>Eukaryota</taxon>
        <taxon>Sar</taxon>
        <taxon>Stramenopiles</taxon>
        <taxon>Oomycota</taxon>
        <taxon>Saprolegniomycetes</taxon>
        <taxon>Saprolegniales</taxon>
        <taxon>Verrucalvaceae</taxon>
        <taxon>Aphanomyces</taxon>
    </lineage>
</organism>
<dbReference type="PANTHER" id="PTHR48067:SF1">
    <property type="entry name" value="GPI-ANCHOR TRANSAMIDASE"/>
    <property type="match status" value="1"/>
</dbReference>
<dbReference type="Gene3D" id="3.40.50.1460">
    <property type="match status" value="1"/>
</dbReference>
<dbReference type="Proteomes" id="UP000285712">
    <property type="component" value="Unassembled WGS sequence"/>
</dbReference>
<feature type="compositionally biased region" description="Acidic residues" evidence="5">
    <location>
        <begin position="145"/>
        <end position="168"/>
    </location>
</feature>
<evidence type="ECO:0000256" key="5">
    <source>
        <dbReference type="SAM" id="MobiDB-lite"/>
    </source>
</evidence>
<dbReference type="GO" id="GO:0016255">
    <property type="term" value="P:attachment of GPI anchor to protein"/>
    <property type="evidence" value="ECO:0007669"/>
    <property type="project" value="InterPro"/>
</dbReference>
<accession>A0A418DUV1</accession>
<dbReference type="GO" id="GO:0003923">
    <property type="term" value="F:GPI-anchor transamidase activity"/>
    <property type="evidence" value="ECO:0007669"/>
    <property type="project" value="InterPro"/>
</dbReference>
<protein>
    <recommendedName>
        <fullName evidence="6">Myb/SANT-like domain-containing protein</fullName>
    </recommendedName>
</protein>
<feature type="domain" description="Myb/SANT-like" evidence="6">
    <location>
        <begin position="7"/>
        <end position="87"/>
    </location>
</feature>
<dbReference type="PANTHER" id="PTHR48067">
    <property type="entry name" value="GPI-ANCHOR TRANSAMIDASE"/>
    <property type="match status" value="1"/>
</dbReference>
<sequence length="588" mass="65678">MTWLQELVYQVTVLGKKSNSGYKKEAWVAVLDKLNRAHRQALKMSQLKSRHDIVKGMYGVLSKIVNSSGMGWESETCRVQCLATTWESMLEGKPKAWALWRNKRFPQFHLCECLFQGTLATGQFAVASVAVESTGTPQLDMSPPDFDEVDDEQTLNGGLDEDVEDDDTSNQVTSNQDDRSRRVSAGGRPTKRLRPSMASKLSSDFMAVQASATKEFELLSSVLLPAHGQHAKAQERAIQVLQSEFEDIRSDVVHQVDASRFWFNYRHITNALSLYHSVKRLGIPDSQVRCHTCLFDSNTHTTNLYGDDVEVDYRGAEVTVANFIKVLTGRHEPGTPASRRLDSDEDSNVFVFMTGHGGDGFLKFQDAEELSSHDIAQAVQEMHVKGRYNELFYMVDTCQAGSLATQLYSPNVVTIGSARTGENSYAYHTDFELQVGLSLIDRFTYATLDYMQSMQGHKDKPTTLGHLFDSYDSQMLYSNPDSRTELLGRSIYEIPITDFLGSVLQIQLSRDEYPQPNDHFTTTGKHATTLYAHLYRLERPTVRTDDVATSVSSPQGIPKVDPVEVAACVAGLGVVLYAITKLPFAQSI</sequence>
<dbReference type="EMBL" id="QUTG01001093">
    <property type="protein sequence ID" value="RHZ00403.1"/>
    <property type="molecule type" value="Genomic_DNA"/>
</dbReference>
<keyword evidence="3" id="KW-0337">GPI-anchor biosynthesis</keyword>
<comment type="caution">
    <text evidence="7">The sequence shown here is derived from an EMBL/GenBank/DDBJ whole genome shotgun (WGS) entry which is preliminary data.</text>
</comment>
<dbReference type="UniPathway" id="UPA00196"/>
<dbReference type="GO" id="GO:0042765">
    <property type="term" value="C:GPI-anchor transamidase complex"/>
    <property type="evidence" value="ECO:0007669"/>
    <property type="project" value="InterPro"/>
</dbReference>
<proteinExistence type="inferred from homology"/>
<name>A0A418DUV1_APHAT</name>
<evidence type="ECO:0000259" key="6">
    <source>
        <dbReference type="Pfam" id="PF12776"/>
    </source>
</evidence>
<reference evidence="7 8" key="1">
    <citation type="submission" date="2018-08" db="EMBL/GenBank/DDBJ databases">
        <title>Aphanomyces genome sequencing and annotation.</title>
        <authorList>
            <person name="Minardi D."/>
            <person name="Oidtmann B."/>
            <person name="Van Der Giezen M."/>
            <person name="Studholme D.J."/>
        </authorList>
    </citation>
    <scope>NUCLEOTIDE SEQUENCE [LARGE SCALE GENOMIC DNA]</scope>
    <source>
        <strain evidence="7 8">Sv</strain>
    </source>
</reference>
<comment type="similarity">
    <text evidence="2">Belongs to the peptidase C13 family.</text>
</comment>
<dbReference type="Pfam" id="PF12776">
    <property type="entry name" value="Myb_DNA-bind_3"/>
    <property type="match status" value="1"/>
</dbReference>
<evidence type="ECO:0000256" key="4">
    <source>
        <dbReference type="ARBA" id="ARBA00022729"/>
    </source>
</evidence>